<evidence type="ECO:0000259" key="2">
    <source>
        <dbReference type="PROSITE" id="PS50866"/>
    </source>
</evidence>
<accession>A0A438KKT8</accession>
<dbReference type="CDD" id="cd01650">
    <property type="entry name" value="RT_nLTR_like"/>
    <property type="match status" value="1"/>
</dbReference>
<feature type="transmembrane region" description="Helical" evidence="1">
    <location>
        <begin position="933"/>
        <end position="955"/>
    </location>
</feature>
<dbReference type="AlphaFoldDB" id="A0A438KKT8"/>
<dbReference type="EMBL" id="QGNW01000004">
    <property type="protein sequence ID" value="RVX21826.1"/>
    <property type="molecule type" value="Genomic_DNA"/>
</dbReference>
<name>A0A438KKT8_VITVI</name>
<dbReference type="InterPro" id="IPR052343">
    <property type="entry name" value="Retrotransposon-Effector_Assoc"/>
</dbReference>
<dbReference type="Proteomes" id="UP000288805">
    <property type="component" value="Unassembled WGS sequence"/>
</dbReference>
<comment type="caution">
    <text evidence="3">The sequence shown here is derived from an EMBL/GenBank/DDBJ whole genome shotgun (WGS) entry which is preliminary data.</text>
</comment>
<feature type="domain" description="GOLD" evidence="2">
    <location>
        <begin position="790"/>
        <end position="841"/>
    </location>
</feature>
<dbReference type="PANTHER" id="PTHR46890:SF50">
    <property type="entry name" value="RNA-DIRECTED DNA POLYMERASE, EUKARYOTA, REVERSE TRANSCRIPTASE ZINC-BINDING DOMAIN PROTEIN-RELATED"/>
    <property type="match status" value="1"/>
</dbReference>
<dbReference type="InterPro" id="IPR009038">
    <property type="entry name" value="GOLD_dom"/>
</dbReference>
<keyword evidence="1" id="KW-1133">Transmembrane helix</keyword>
<keyword evidence="1" id="KW-0472">Membrane</keyword>
<protein>
    <submittedName>
        <fullName evidence="3">Transmembrane emp24 domain-containing protein p24beta3</fullName>
    </submittedName>
</protein>
<gene>
    <name evidence="3" type="primary">VvCHDp000090_3</name>
    <name evidence="3" type="ORF">CK203_001148</name>
</gene>
<dbReference type="Pfam" id="PF01105">
    <property type="entry name" value="EMP24_GP25L"/>
    <property type="match status" value="1"/>
</dbReference>
<evidence type="ECO:0000313" key="4">
    <source>
        <dbReference type="Proteomes" id="UP000288805"/>
    </source>
</evidence>
<keyword evidence="1 3" id="KW-0812">Transmembrane</keyword>
<dbReference type="PANTHER" id="PTHR46890">
    <property type="entry name" value="NON-LTR RETROLELEMENT REVERSE TRANSCRIPTASE-LIKE PROTEIN-RELATED"/>
    <property type="match status" value="1"/>
</dbReference>
<reference evidence="3 4" key="1">
    <citation type="journal article" date="2018" name="PLoS Genet.">
        <title>Population sequencing reveals clonal diversity and ancestral inbreeding in the grapevine cultivar Chardonnay.</title>
        <authorList>
            <person name="Roach M.J."/>
            <person name="Johnson D.L."/>
            <person name="Bohlmann J."/>
            <person name="van Vuuren H.J."/>
            <person name="Jones S.J."/>
            <person name="Pretorius I.S."/>
            <person name="Schmidt S.A."/>
            <person name="Borneman A.R."/>
        </authorList>
    </citation>
    <scope>NUCLEOTIDE SEQUENCE [LARGE SCALE GENOMIC DNA]</scope>
    <source>
        <strain evidence="4">cv. Chardonnay</strain>
        <tissue evidence="3">Leaf</tissue>
    </source>
</reference>
<organism evidence="3 4">
    <name type="scientific">Vitis vinifera</name>
    <name type="common">Grape</name>
    <dbReference type="NCBI Taxonomy" id="29760"/>
    <lineage>
        <taxon>Eukaryota</taxon>
        <taxon>Viridiplantae</taxon>
        <taxon>Streptophyta</taxon>
        <taxon>Embryophyta</taxon>
        <taxon>Tracheophyta</taxon>
        <taxon>Spermatophyta</taxon>
        <taxon>Magnoliopsida</taxon>
        <taxon>eudicotyledons</taxon>
        <taxon>Gunneridae</taxon>
        <taxon>Pentapetalae</taxon>
        <taxon>rosids</taxon>
        <taxon>Vitales</taxon>
        <taxon>Vitaceae</taxon>
        <taxon>Viteae</taxon>
        <taxon>Vitis</taxon>
    </lineage>
</organism>
<sequence>MWLKEKALKAYLKIWNREVFGNVTARKDSALKQMMSWDSIEGDRVLSAEEQTLRKQALEENKKWVIMEETSWRQKSRELWLREGDKNIGYFHKMANAHKRVNSLVKIKINGAWVTEERDIKDGVVQVGILEGEATALLEAPFSEEEVFGALSNLNGDKVLGPDGFTMAFWQFSWIFLKEEVMGFFKDFHDQGKFVKSINASFMVLIPKKGGAEDLKDFKPISLVGSLYKLLAKVLANRFKKVMGKLVSKSQNAFVEGRQILDASLIANEAIHSMQKSGGGGILWDPLSPYLFVIVMEALSCLLKRAKEGGFLLGWQLSGRGGVGVEITHLLLENDTLVFCEPSIDQVSYLSWLLMWFEVMSGLKVNLDKSEIIAVGKMENVEELGLEFGCKVSQLPSSYLGLPLGARFKEVATSDGVEERLKKRLSLWKRQYISKGARMTLIRSTLSSMPIYCMSLFHMSRSDGLGVRNLALLNKAFLYKWSWRFTVEREALWRQVIRAKYGEEEGGWRSCVVRGSFGVGLWKAIRRGWNVLGDNLVYSMGNCRRVRFWKDKWCGDNPLCTSFPSLFDISLDKEAWVADVWSHSGRGVWAPRFSRQINDWEVFNVEHLLLRLQGRRVYSDVEDQVIWTKAKNRRFSVKSLYKALEPERLGDFPARVIWNSLVPSKRKSLLITSSYIVGWPEVYGAYFFPSLGFRGLDSFVCLLSSICSSLIKGWVADLWGKQGRGVIETLALLEILMGSSEIPGLHLRQVSLHGKLVGESHSEGDFARVVWIFVGKKREKSFISFNPGFMQVTSPAGNTVHTLKGTSGDKFEFKAPRSGMYKFCFQNSYATPETVSFYIHVGHIPNEHNLAKDEHLDPINVKIAELREALESVTAEQKYLKARDTRHRHSKPFSFLSSGFRGARPMELRSLVVISHSQYLFVATANESTRKRVIFYTLGEYLLLALASGLQVVYIRRLFSKSVAYNRV</sequence>
<evidence type="ECO:0000256" key="1">
    <source>
        <dbReference type="SAM" id="Phobius"/>
    </source>
</evidence>
<dbReference type="PROSITE" id="PS50866">
    <property type="entry name" value="GOLD"/>
    <property type="match status" value="1"/>
</dbReference>
<proteinExistence type="predicted"/>
<dbReference type="SMART" id="SM01190">
    <property type="entry name" value="EMP24_GP25L"/>
    <property type="match status" value="1"/>
</dbReference>
<evidence type="ECO:0000313" key="3">
    <source>
        <dbReference type="EMBL" id="RVX21826.1"/>
    </source>
</evidence>